<dbReference type="Pfam" id="PF22780">
    <property type="entry name" value="HI0933_like_1st"/>
    <property type="match status" value="1"/>
</dbReference>
<evidence type="ECO:0000313" key="6">
    <source>
        <dbReference type="EMBL" id="MBD1400366.1"/>
    </source>
</evidence>
<evidence type="ECO:0000256" key="3">
    <source>
        <dbReference type="ARBA" id="ARBA00022827"/>
    </source>
</evidence>
<gene>
    <name evidence="6" type="ORF">ICT70_06755</name>
</gene>
<protein>
    <submittedName>
        <fullName evidence="6">NAD(P)/FAD-dependent oxidoreductase</fullName>
    </submittedName>
</protein>
<dbReference type="InterPro" id="IPR036188">
    <property type="entry name" value="FAD/NAD-bd_sf"/>
</dbReference>
<evidence type="ECO:0000256" key="1">
    <source>
        <dbReference type="ARBA" id="ARBA00001974"/>
    </source>
</evidence>
<dbReference type="Gene3D" id="3.50.50.60">
    <property type="entry name" value="FAD/NAD(P)-binding domain"/>
    <property type="match status" value="1"/>
</dbReference>
<dbReference type="Proteomes" id="UP000632828">
    <property type="component" value="Unassembled WGS sequence"/>
</dbReference>
<dbReference type="Pfam" id="PF03486">
    <property type="entry name" value="HI0933_like"/>
    <property type="match status" value="1"/>
</dbReference>
<dbReference type="InterPro" id="IPR055178">
    <property type="entry name" value="RsdA/BaiN/AoA(So)-like_dom"/>
</dbReference>
<feature type="domain" description="RsdA/BaiN/AoA(So)-like insert" evidence="5">
    <location>
        <begin position="193"/>
        <end position="353"/>
    </location>
</feature>
<dbReference type="SUPFAM" id="SSF51905">
    <property type="entry name" value="FAD/NAD(P)-binding domain"/>
    <property type="match status" value="1"/>
</dbReference>
<feature type="domain" description="RsdA/BaiN/AoA(So)-like Rossmann fold-like" evidence="4">
    <location>
        <begin position="5"/>
        <end position="407"/>
    </location>
</feature>
<evidence type="ECO:0000259" key="5">
    <source>
        <dbReference type="Pfam" id="PF22780"/>
    </source>
</evidence>
<dbReference type="InterPro" id="IPR057661">
    <property type="entry name" value="RsdA/BaiN/AoA(So)_Rossmann"/>
</dbReference>
<dbReference type="PANTHER" id="PTHR42887">
    <property type="entry name" value="OS12G0638800 PROTEIN"/>
    <property type="match status" value="1"/>
</dbReference>
<dbReference type="RefSeq" id="WP_191154799.1">
    <property type="nucleotide sequence ID" value="NZ_JACWUN010000006.1"/>
</dbReference>
<name>A0A8J6UR21_9BACT</name>
<proteinExistence type="predicted"/>
<evidence type="ECO:0000313" key="7">
    <source>
        <dbReference type="Proteomes" id="UP000632828"/>
    </source>
</evidence>
<evidence type="ECO:0000259" key="4">
    <source>
        <dbReference type="Pfam" id="PF03486"/>
    </source>
</evidence>
<evidence type="ECO:0000256" key="2">
    <source>
        <dbReference type="ARBA" id="ARBA00022630"/>
    </source>
</evidence>
<accession>A0A8J6UR21</accession>
<organism evidence="6 7">
    <name type="scientific">Pelovirga terrestris</name>
    <dbReference type="NCBI Taxonomy" id="2771352"/>
    <lineage>
        <taxon>Bacteria</taxon>
        <taxon>Pseudomonadati</taxon>
        <taxon>Thermodesulfobacteriota</taxon>
        <taxon>Desulfuromonadia</taxon>
        <taxon>Geobacterales</taxon>
        <taxon>Geobacteraceae</taxon>
        <taxon>Pelovirga</taxon>
    </lineage>
</organism>
<comment type="cofactor">
    <cofactor evidence="1">
        <name>FAD</name>
        <dbReference type="ChEBI" id="CHEBI:57692"/>
    </cofactor>
</comment>
<keyword evidence="3" id="KW-0274">FAD</keyword>
<dbReference type="Gene3D" id="1.10.8.260">
    <property type="entry name" value="HI0933 insert domain-like"/>
    <property type="match status" value="1"/>
</dbReference>
<reference evidence="6" key="1">
    <citation type="submission" date="2020-09" db="EMBL/GenBank/DDBJ databases">
        <title>Pelobacter alkaliphilus sp. nov., a novel anaerobic arsenate-reducing bacterium from terrestrial mud volcano.</title>
        <authorList>
            <person name="Khomyakova M.A."/>
            <person name="Merkel A.Y."/>
            <person name="Slobodkin A.I."/>
        </authorList>
    </citation>
    <scope>NUCLEOTIDE SEQUENCE</scope>
    <source>
        <strain evidence="6">M08fum</strain>
    </source>
</reference>
<dbReference type="NCBIfam" id="TIGR00275">
    <property type="entry name" value="aminoacetone oxidase family FAD-binding enzyme"/>
    <property type="match status" value="1"/>
</dbReference>
<dbReference type="AlphaFoldDB" id="A0A8J6UR21"/>
<dbReference type="PANTHER" id="PTHR42887:SF2">
    <property type="entry name" value="OS12G0638800 PROTEIN"/>
    <property type="match status" value="1"/>
</dbReference>
<keyword evidence="2" id="KW-0285">Flavoprotein</keyword>
<dbReference type="InterPro" id="IPR004792">
    <property type="entry name" value="BaiN-like"/>
</dbReference>
<keyword evidence="7" id="KW-1185">Reference proteome</keyword>
<dbReference type="PRINTS" id="PR00411">
    <property type="entry name" value="PNDRDTASEI"/>
</dbReference>
<dbReference type="PRINTS" id="PR00368">
    <property type="entry name" value="FADPNR"/>
</dbReference>
<dbReference type="SUPFAM" id="SSF160996">
    <property type="entry name" value="HI0933 insert domain-like"/>
    <property type="match status" value="1"/>
</dbReference>
<dbReference type="InterPro" id="IPR023166">
    <property type="entry name" value="BaiN-like_dom_sf"/>
</dbReference>
<dbReference type="EMBL" id="JACWUN010000006">
    <property type="protein sequence ID" value="MBD1400366.1"/>
    <property type="molecule type" value="Genomic_DNA"/>
</dbReference>
<comment type="caution">
    <text evidence="6">The sequence shown here is derived from an EMBL/GenBank/DDBJ whole genome shotgun (WGS) entry which is preliminary data.</text>
</comment>
<dbReference type="Gene3D" id="2.40.30.10">
    <property type="entry name" value="Translation factors"/>
    <property type="match status" value="1"/>
</dbReference>
<sequence length="417" mass="45564">MSVYDVIVIGGGPAGLFAAGVAAEQGARVLLLEKNRRCGAKLLITGKGRCNITYDEEDPRRFCEYFGRQGKTLLTALYSLGTAATVDFFEQRGLPLQRERGGRIFPAQGGASEVLKLLLKYIRQAGVETKTSCRVNGLQYEEGCVRAVETAYGTFAAATVIVATGGLSYPETGCSGDGYRWATDSRHRLTPPQPALVPLQLDADWTQDLLNLNLKNVNITAWHNNKPIAERFGEAFFTRHGIGGPIVLDLSALVRDALQRGPVELQLDLKPAVSVELFDQRLQRELAGHSNRNFANALSGLLPQLLIPLFVQLSEIPAEKKCHSITKQERQRLGRLFKDWRLKVTALDTPERAIITSGGVSLADIDMRTMRSKVVDNLYFAGEMIDLDGPTGGFNLQLCWSTGYLAGISAATAAKKP</sequence>